<feature type="domain" description="Pyridoxamine 5'-phosphate oxidase N-terminal" evidence="1">
    <location>
        <begin position="12"/>
        <end position="105"/>
    </location>
</feature>
<dbReference type="RefSeq" id="WP_175052776.1">
    <property type="nucleotide sequence ID" value="NZ_CADIKC010000007.1"/>
</dbReference>
<evidence type="ECO:0000259" key="1">
    <source>
        <dbReference type="Pfam" id="PF01243"/>
    </source>
</evidence>
<dbReference type="SUPFAM" id="SSF50475">
    <property type="entry name" value="FMN-binding split barrel"/>
    <property type="match status" value="1"/>
</dbReference>
<name>A0A6J5C273_9BURK</name>
<keyword evidence="3" id="KW-1185">Reference proteome</keyword>
<evidence type="ECO:0000313" key="3">
    <source>
        <dbReference type="Proteomes" id="UP000494255"/>
    </source>
</evidence>
<proteinExistence type="predicted"/>
<evidence type="ECO:0000313" key="2">
    <source>
        <dbReference type="EMBL" id="CAB3721452.1"/>
    </source>
</evidence>
<organism evidence="2 3">
    <name type="scientific">Paraburkholderia sediminicola</name>
    <dbReference type="NCBI Taxonomy" id="458836"/>
    <lineage>
        <taxon>Bacteria</taxon>
        <taxon>Pseudomonadati</taxon>
        <taxon>Pseudomonadota</taxon>
        <taxon>Betaproteobacteria</taxon>
        <taxon>Burkholderiales</taxon>
        <taxon>Burkholderiaceae</taxon>
        <taxon>Paraburkholderia</taxon>
    </lineage>
</organism>
<dbReference type="InterPro" id="IPR012349">
    <property type="entry name" value="Split_barrel_FMN-bd"/>
</dbReference>
<protein>
    <recommendedName>
        <fullName evidence="1">Pyridoxamine 5'-phosphate oxidase N-terminal domain-containing protein</fullName>
    </recommendedName>
</protein>
<dbReference type="Gene3D" id="2.30.110.10">
    <property type="entry name" value="Electron Transport, Fmn-binding Protein, Chain A"/>
    <property type="match status" value="1"/>
</dbReference>
<sequence length="166" mass="18583">MTDHTNADLVARAVELLNGQPYFNVATESDGQPWNTPVWAARSRDLSLYWSSWVKAVHSQNIEKNPRVFLTLFDSTRKRGTNNLRCLYLQCTAAAVVDPGEAQEVAALLYPGDVVELADFLGSGQKRFYKAIPTQVWLNCLSERELTPSTVKMRVEVPLELLQAAT</sequence>
<dbReference type="AlphaFoldDB" id="A0A6J5C273"/>
<gene>
    <name evidence="2" type="ORF">LMG24238_04934</name>
</gene>
<dbReference type="EMBL" id="CADIKC010000007">
    <property type="protein sequence ID" value="CAB3721452.1"/>
    <property type="molecule type" value="Genomic_DNA"/>
</dbReference>
<dbReference type="GeneID" id="97043531"/>
<dbReference type="InterPro" id="IPR011576">
    <property type="entry name" value="Pyridox_Oxase_N"/>
</dbReference>
<accession>A0A6J5C273</accession>
<reference evidence="2 3" key="1">
    <citation type="submission" date="2020-04" db="EMBL/GenBank/DDBJ databases">
        <authorList>
            <person name="De Canck E."/>
        </authorList>
    </citation>
    <scope>NUCLEOTIDE SEQUENCE [LARGE SCALE GENOMIC DNA]</scope>
    <source>
        <strain evidence="2 3">LMG 24238</strain>
    </source>
</reference>
<dbReference type="Pfam" id="PF01243">
    <property type="entry name" value="PNPOx_N"/>
    <property type="match status" value="1"/>
</dbReference>
<dbReference type="Proteomes" id="UP000494255">
    <property type="component" value="Unassembled WGS sequence"/>
</dbReference>